<dbReference type="PANTHER" id="PTHR37823:SF1">
    <property type="entry name" value="CYTOCHROME C-553-LIKE"/>
    <property type="match status" value="1"/>
</dbReference>
<dbReference type="PROSITE" id="PS51007">
    <property type="entry name" value="CYTC"/>
    <property type="match status" value="1"/>
</dbReference>
<evidence type="ECO:0000256" key="6">
    <source>
        <dbReference type="PROSITE-ProRule" id="PRU00433"/>
    </source>
</evidence>
<reference evidence="10" key="1">
    <citation type="submission" date="2017-07" db="EMBL/GenBank/DDBJ databases">
        <title>Draft genome sequence of Effusibacillus lacus strain skLN1.</title>
        <authorList>
            <person name="Watanabe M."/>
            <person name="Kojima H."/>
            <person name="Fukui M."/>
        </authorList>
    </citation>
    <scope>NUCLEOTIDE SEQUENCE [LARGE SCALE GENOMIC DNA]</scope>
    <source>
        <strain evidence="10">skLN1</strain>
    </source>
</reference>
<keyword evidence="7" id="KW-0812">Transmembrane</keyword>
<accession>A0A292YRG5</accession>
<sequence length="150" mass="16455">MQEQNRTPKDREHIEPHDDLGYETVSGIKMGHAKVPKFLKATYIILAGWAVYYGITATTVNDRTDAVGPIEVTAEAGKEIFNASCAGCHAITNQRLVGPGLAGVYERLGDEELNNVLHNGRPQRGMPALPSLNLSEDQIKAVRLYLITLK</sequence>
<protein>
    <recommendedName>
        <fullName evidence="8">Cytochrome c domain-containing protein</fullName>
    </recommendedName>
</protein>
<dbReference type="GO" id="GO:0009055">
    <property type="term" value="F:electron transfer activity"/>
    <property type="evidence" value="ECO:0007669"/>
    <property type="project" value="InterPro"/>
</dbReference>
<gene>
    <name evidence="9" type="ORF">EFBL_2735</name>
</gene>
<dbReference type="Pfam" id="PF13442">
    <property type="entry name" value="Cytochrome_CBB3"/>
    <property type="match status" value="1"/>
</dbReference>
<evidence type="ECO:0000256" key="7">
    <source>
        <dbReference type="SAM" id="Phobius"/>
    </source>
</evidence>
<keyword evidence="1" id="KW-0813">Transport</keyword>
<evidence type="ECO:0000256" key="2">
    <source>
        <dbReference type="ARBA" id="ARBA00022617"/>
    </source>
</evidence>
<keyword evidence="3 6" id="KW-0479">Metal-binding</keyword>
<dbReference type="GO" id="GO:0046872">
    <property type="term" value="F:metal ion binding"/>
    <property type="evidence" value="ECO:0007669"/>
    <property type="project" value="UniProtKB-KW"/>
</dbReference>
<keyword evidence="4" id="KW-0249">Electron transport</keyword>
<dbReference type="Gene3D" id="1.10.760.10">
    <property type="entry name" value="Cytochrome c-like domain"/>
    <property type="match status" value="1"/>
</dbReference>
<dbReference type="EMBL" id="BDUF01000084">
    <property type="protein sequence ID" value="GAX91075.1"/>
    <property type="molecule type" value="Genomic_DNA"/>
</dbReference>
<keyword evidence="7" id="KW-1133">Transmembrane helix</keyword>
<name>A0A292YRG5_9BACL</name>
<evidence type="ECO:0000256" key="4">
    <source>
        <dbReference type="ARBA" id="ARBA00022982"/>
    </source>
</evidence>
<evidence type="ECO:0000313" key="10">
    <source>
        <dbReference type="Proteomes" id="UP000217785"/>
    </source>
</evidence>
<dbReference type="AlphaFoldDB" id="A0A292YRG5"/>
<proteinExistence type="predicted"/>
<evidence type="ECO:0000256" key="1">
    <source>
        <dbReference type="ARBA" id="ARBA00022448"/>
    </source>
</evidence>
<evidence type="ECO:0000259" key="8">
    <source>
        <dbReference type="PROSITE" id="PS51007"/>
    </source>
</evidence>
<dbReference type="PANTHER" id="PTHR37823">
    <property type="entry name" value="CYTOCHROME C-553-LIKE"/>
    <property type="match status" value="1"/>
</dbReference>
<keyword evidence="7" id="KW-0472">Membrane</keyword>
<keyword evidence="2 6" id="KW-0349">Heme</keyword>
<evidence type="ECO:0000256" key="5">
    <source>
        <dbReference type="ARBA" id="ARBA00023004"/>
    </source>
</evidence>
<keyword evidence="5 6" id="KW-0408">Iron</keyword>
<dbReference type="GO" id="GO:0020037">
    <property type="term" value="F:heme binding"/>
    <property type="evidence" value="ECO:0007669"/>
    <property type="project" value="InterPro"/>
</dbReference>
<dbReference type="SUPFAM" id="SSF46626">
    <property type="entry name" value="Cytochrome c"/>
    <property type="match status" value="1"/>
</dbReference>
<dbReference type="InterPro" id="IPR009056">
    <property type="entry name" value="Cyt_c-like_dom"/>
</dbReference>
<organism evidence="9 10">
    <name type="scientific">Effusibacillus lacus</name>
    <dbReference type="NCBI Taxonomy" id="1348429"/>
    <lineage>
        <taxon>Bacteria</taxon>
        <taxon>Bacillati</taxon>
        <taxon>Bacillota</taxon>
        <taxon>Bacilli</taxon>
        <taxon>Bacillales</taxon>
        <taxon>Alicyclobacillaceae</taxon>
        <taxon>Effusibacillus</taxon>
    </lineage>
</organism>
<evidence type="ECO:0000313" key="9">
    <source>
        <dbReference type="EMBL" id="GAX91075.1"/>
    </source>
</evidence>
<dbReference type="Proteomes" id="UP000217785">
    <property type="component" value="Unassembled WGS sequence"/>
</dbReference>
<comment type="caution">
    <text evidence="9">The sequence shown here is derived from an EMBL/GenBank/DDBJ whole genome shotgun (WGS) entry which is preliminary data.</text>
</comment>
<evidence type="ECO:0000256" key="3">
    <source>
        <dbReference type="ARBA" id="ARBA00022723"/>
    </source>
</evidence>
<keyword evidence="10" id="KW-1185">Reference proteome</keyword>
<dbReference type="InterPro" id="IPR036909">
    <property type="entry name" value="Cyt_c-like_dom_sf"/>
</dbReference>
<feature type="domain" description="Cytochrome c" evidence="8">
    <location>
        <begin position="72"/>
        <end position="150"/>
    </location>
</feature>
<feature type="transmembrane region" description="Helical" evidence="7">
    <location>
        <begin position="38"/>
        <end position="55"/>
    </location>
</feature>
<dbReference type="InterPro" id="IPR051811">
    <property type="entry name" value="Cytochrome_c550/c551-like"/>
</dbReference>